<comment type="caution">
    <text evidence="1">Lacks conserved residue(s) required for the propagation of feature annotation.</text>
</comment>
<comment type="caution">
    <text evidence="3">The sequence shown here is derived from an EMBL/GenBank/DDBJ whole genome shotgun (WGS) entry which is preliminary data.</text>
</comment>
<evidence type="ECO:0000256" key="1">
    <source>
        <dbReference type="PROSITE-ProRule" id="PRU01240"/>
    </source>
</evidence>
<sequence>MLEKVSMFIDNGIIINHNNFSLTNRNVTSDDIITEDDFDEVHDPVKMRYCTGNEEDSEDLYAAHGTAVASIVSGKNYGVAKNVNIHIIDVDDSIESLIHVLEYIKEKASQ</sequence>
<gene>
    <name evidence="3" type="ORF">LY90DRAFT_512648</name>
</gene>
<feature type="domain" description="Peptidase S8/S53" evidence="2">
    <location>
        <begin position="9"/>
        <end position="93"/>
    </location>
</feature>
<reference evidence="3 4" key="1">
    <citation type="submission" date="2016-08" db="EMBL/GenBank/DDBJ databases">
        <title>A Parts List for Fungal Cellulosomes Revealed by Comparative Genomics.</title>
        <authorList>
            <consortium name="DOE Joint Genome Institute"/>
            <person name="Haitjema C.H."/>
            <person name="Gilmore S.P."/>
            <person name="Henske J.K."/>
            <person name="Solomon K.V."/>
            <person name="De Groot R."/>
            <person name="Kuo A."/>
            <person name="Mondo S.J."/>
            <person name="Salamov A.A."/>
            <person name="Labutti K."/>
            <person name="Zhao Z."/>
            <person name="Chiniquy J."/>
            <person name="Barry K."/>
            <person name="Brewer H.M."/>
            <person name="Purvine S.O."/>
            <person name="Wright A.T."/>
            <person name="Boxma B."/>
            <person name="Van Alen T."/>
            <person name="Hackstein J.H."/>
            <person name="Baker S.E."/>
            <person name="Grigoriev I.V."/>
            <person name="O'Malley M.A."/>
        </authorList>
    </citation>
    <scope>NUCLEOTIDE SEQUENCE [LARGE SCALE GENOMIC DNA]</scope>
    <source>
        <strain evidence="3 4">G1</strain>
    </source>
</reference>
<dbReference type="SUPFAM" id="SSF52743">
    <property type="entry name" value="Subtilisin-like"/>
    <property type="match status" value="1"/>
</dbReference>
<evidence type="ECO:0000313" key="4">
    <source>
        <dbReference type="Proteomes" id="UP000193920"/>
    </source>
</evidence>
<evidence type="ECO:0000313" key="3">
    <source>
        <dbReference type="EMBL" id="ORY30421.1"/>
    </source>
</evidence>
<dbReference type="InterPro" id="IPR036852">
    <property type="entry name" value="Peptidase_S8/S53_dom_sf"/>
</dbReference>
<dbReference type="EMBL" id="MCOG01000174">
    <property type="protein sequence ID" value="ORY30421.1"/>
    <property type="molecule type" value="Genomic_DNA"/>
</dbReference>
<keyword evidence="4" id="KW-1185">Reference proteome</keyword>
<dbReference type="Pfam" id="PF00082">
    <property type="entry name" value="Peptidase_S8"/>
    <property type="match status" value="1"/>
</dbReference>
<accession>A0A1Y2B6F8</accession>
<organism evidence="3 4">
    <name type="scientific">Neocallimastix californiae</name>
    <dbReference type="NCBI Taxonomy" id="1754190"/>
    <lineage>
        <taxon>Eukaryota</taxon>
        <taxon>Fungi</taxon>
        <taxon>Fungi incertae sedis</taxon>
        <taxon>Chytridiomycota</taxon>
        <taxon>Chytridiomycota incertae sedis</taxon>
        <taxon>Neocallimastigomycetes</taxon>
        <taxon>Neocallimastigales</taxon>
        <taxon>Neocallimastigaceae</taxon>
        <taxon>Neocallimastix</taxon>
    </lineage>
</organism>
<dbReference type="AlphaFoldDB" id="A0A1Y2B6F8"/>
<dbReference type="GO" id="GO:0006508">
    <property type="term" value="P:proteolysis"/>
    <property type="evidence" value="ECO:0007669"/>
    <property type="project" value="InterPro"/>
</dbReference>
<dbReference type="GO" id="GO:0004252">
    <property type="term" value="F:serine-type endopeptidase activity"/>
    <property type="evidence" value="ECO:0007669"/>
    <property type="project" value="InterPro"/>
</dbReference>
<evidence type="ECO:0000259" key="2">
    <source>
        <dbReference type="Pfam" id="PF00082"/>
    </source>
</evidence>
<dbReference type="Gene3D" id="3.40.50.200">
    <property type="entry name" value="Peptidase S8/S53 domain"/>
    <property type="match status" value="1"/>
</dbReference>
<proteinExistence type="inferred from homology"/>
<comment type="similarity">
    <text evidence="1">Belongs to the peptidase S8 family.</text>
</comment>
<dbReference type="PROSITE" id="PS51892">
    <property type="entry name" value="SUBTILASE"/>
    <property type="match status" value="1"/>
</dbReference>
<name>A0A1Y2B6F8_9FUNG</name>
<protein>
    <recommendedName>
        <fullName evidence="2">Peptidase S8/S53 domain-containing protein</fullName>
    </recommendedName>
</protein>
<dbReference type="InterPro" id="IPR000209">
    <property type="entry name" value="Peptidase_S8/S53_dom"/>
</dbReference>
<dbReference type="InterPro" id="IPR022398">
    <property type="entry name" value="Peptidase_S8_His-AS"/>
</dbReference>
<dbReference type="Proteomes" id="UP000193920">
    <property type="component" value="Unassembled WGS sequence"/>
</dbReference>
<dbReference type="PROSITE" id="PS00137">
    <property type="entry name" value="SUBTILASE_HIS"/>
    <property type="match status" value="1"/>
</dbReference>